<proteinExistence type="predicted"/>
<evidence type="ECO:0000313" key="8">
    <source>
        <dbReference type="Proteomes" id="UP000034543"/>
    </source>
</evidence>
<dbReference type="GO" id="GO:0003735">
    <property type="term" value="F:structural constituent of ribosome"/>
    <property type="evidence" value="ECO:0007669"/>
    <property type="project" value="InterPro"/>
</dbReference>
<dbReference type="PATRIC" id="fig|1618436.3.peg.958"/>
<dbReference type="AlphaFoldDB" id="A0A0G1EN19"/>
<dbReference type="GO" id="GO:0006412">
    <property type="term" value="P:translation"/>
    <property type="evidence" value="ECO:0007669"/>
    <property type="project" value="InterPro"/>
</dbReference>
<dbReference type="GO" id="GO:0019843">
    <property type="term" value="F:rRNA binding"/>
    <property type="evidence" value="ECO:0007669"/>
    <property type="project" value="UniProtKB-KW"/>
</dbReference>
<keyword evidence="2" id="KW-0694">RNA-binding</keyword>
<reference evidence="7 8" key="1">
    <citation type="journal article" date="2015" name="Nature">
        <title>rRNA introns, odd ribosomes, and small enigmatic genomes across a large radiation of phyla.</title>
        <authorList>
            <person name="Brown C.T."/>
            <person name="Hug L.A."/>
            <person name="Thomas B.C."/>
            <person name="Sharon I."/>
            <person name="Castelle C.J."/>
            <person name="Singh A."/>
            <person name="Wilkins M.J."/>
            <person name="Williams K.H."/>
            <person name="Banfield J.F."/>
        </authorList>
    </citation>
    <scope>NUCLEOTIDE SEQUENCE [LARGE SCALE GENOMIC DNA]</scope>
</reference>
<evidence type="ECO:0000256" key="1">
    <source>
        <dbReference type="ARBA" id="ARBA00022730"/>
    </source>
</evidence>
<keyword evidence="3 7" id="KW-0689">Ribosomal protein</keyword>
<name>A0A0G1EN19_9BACT</name>
<dbReference type="InterPro" id="IPR002583">
    <property type="entry name" value="Ribosomal_bS20"/>
</dbReference>
<dbReference type="SUPFAM" id="SSF46992">
    <property type="entry name" value="Ribosomal protein S20"/>
    <property type="match status" value="1"/>
</dbReference>
<protein>
    <recommendedName>
        <fullName evidence="5">Small ribosomal subunit protein bS20</fullName>
    </recommendedName>
    <alternativeName>
        <fullName evidence="6">30S ribosomal protein S20</fullName>
    </alternativeName>
</protein>
<evidence type="ECO:0000313" key="7">
    <source>
        <dbReference type="EMBL" id="KKS84436.1"/>
    </source>
</evidence>
<dbReference type="InterPro" id="IPR036510">
    <property type="entry name" value="Ribosomal_bS20_sf"/>
</dbReference>
<sequence length="77" mass="8471">MHEDRVRAQVNEKTRAAYKKAVKAMRTKPNLGTLKTAFSAIDTAAKKHVIHKNKAARLKSHLSHLTAKTAVLKTAAP</sequence>
<keyword evidence="4" id="KW-0687">Ribonucleoprotein</keyword>
<evidence type="ECO:0000256" key="3">
    <source>
        <dbReference type="ARBA" id="ARBA00022980"/>
    </source>
</evidence>
<organism evidence="7 8">
    <name type="scientific">Candidatus Gottesmanbacteria bacterium GW2011_GWA1_43_11</name>
    <dbReference type="NCBI Taxonomy" id="1618436"/>
    <lineage>
        <taxon>Bacteria</taxon>
        <taxon>Candidatus Gottesmaniibacteriota</taxon>
    </lineage>
</organism>
<gene>
    <name evidence="7" type="ORF">UV59_C0019G0011</name>
</gene>
<evidence type="ECO:0000256" key="5">
    <source>
        <dbReference type="ARBA" id="ARBA00035136"/>
    </source>
</evidence>
<dbReference type="GO" id="GO:0005840">
    <property type="term" value="C:ribosome"/>
    <property type="evidence" value="ECO:0007669"/>
    <property type="project" value="UniProtKB-KW"/>
</dbReference>
<keyword evidence="1" id="KW-0699">rRNA-binding</keyword>
<dbReference type="GO" id="GO:1990904">
    <property type="term" value="C:ribonucleoprotein complex"/>
    <property type="evidence" value="ECO:0007669"/>
    <property type="project" value="UniProtKB-KW"/>
</dbReference>
<evidence type="ECO:0000256" key="6">
    <source>
        <dbReference type="ARBA" id="ARBA00035343"/>
    </source>
</evidence>
<dbReference type="NCBIfam" id="TIGR00029">
    <property type="entry name" value="S20"/>
    <property type="match status" value="1"/>
</dbReference>
<dbReference type="Proteomes" id="UP000034543">
    <property type="component" value="Unassembled WGS sequence"/>
</dbReference>
<dbReference type="EMBL" id="LCFB01000019">
    <property type="protein sequence ID" value="KKS84436.1"/>
    <property type="molecule type" value="Genomic_DNA"/>
</dbReference>
<dbReference type="Gene3D" id="1.20.58.110">
    <property type="entry name" value="Ribosomal protein S20"/>
    <property type="match status" value="1"/>
</dbReference>
<comment type="caution">
    <text evidence="7">The sequence shown here is derived from an EMBL/GenBank/DDBJ whole genome shotgun (WGS) entry which is preliminary data.</text>
</comment>
<evidence type="ECO:0000256" key="4">
    <source>
        <dbReference type="ARBA" id="ARBA00023274"/>
    </source>
</evidence>
<accession>A0A0G1EN19</accession>
<dbReference type="Pfam" id="PF01649">
    <property type="entry name" value="Ribosomal_S20p"/>
    <property type="match status" value="1"/>
</dbReference>
<evidence type="ECO:0000256" key="2">
    <source>
        <dbReference type="ARBA" id="ARBA00022884"/>
    </source>
</evidence>
<dbReference type="STRING" id="1618436.UV59_C0019G0011"/>